<evidence type="ECO:0000313" key="1">
    <source>
        <dbReference type="EMBL" id="SHL94240.1"/>
    </source>
</evidence>
<dbReference type="EMBL" id="FRBT01000003">
    <property type="protein sequence ID" value="SHL94240.1"/>
    <property type="molecule type" value="Genomic_DNA"/>
</dbReference>
<evidence type="ECO:0000313" key="2">
    <source>
        <dbReference type="Proteomes" id="UP000184028"/>
    </source>
</evidence>
<proteinExistence type="predicted"/>
<reference evidence="2" key="1">
    <citation type="submission" date="2016-11" db="EMBL/GenBank/DDBJ databases">
        <authorList>
            <person name="Varghese N."/>
            <person name="Submissions S."/>
        </authorList>
    </citation>
    <scope>NUCLEOTIDE SEQUENCE [LARGE SCALE GENOMIC DNA]</scope>
    <source>
        <strain evidence="2">DSM 24724</strain>
    </source>
</reference>
<gene>
    <name evidence="1" type="ORF">SAMN05444484_10340</name>
</gene>
<protein>
    <submittedName>
        <fullName evidence="1">Uncharacterized protein</fullName>
    </submittedName>
</protein>
<organism evidence="1 2">
    <name type="scientific">Flavobacterium chilense</name>
    <dbReference type="NCBI Taxonomy" id="946677"/>
    <lineage>
        <taxon>Bacteria</taxon>
        <taxon>Pseudomonadati</taxon>
        <taxon>Bacteroidota</taxon>
        <taxon>Flavobacteriia</taxon>
        <taxon>Flavobacteriales</taxon>
        <taxon>Flavobacteriaceae</taxon>
        <taxon>Flavobacterium</taxon>
    </lineage>
</organism>
<sequence length="38" mass="4565">MPQRKLEYIKLLRKLFLEGKITIELLEALLICEKESFN</sequence>
<dbReference type="Proteomes" id="UP000184028">
    <property type="component" value="Unassembled WGS sequence"/>
</dbReference>
<keyword evidence="2" id="KW-1185">Reference proteome</keyword>
<accession>A0A1M7ERC4</accession>
<dbReference type="AlphaFoldDB" id="A0A1M7ERC4"/>
<name>A0A1M7ERC4_9FLAO</name>